<protein>
    <recommendedName>
        <fullName evidence="1">Protein FAR1-RELATED SEQUENCE</fullName>
    </recommendedName>
</protein>
<keyword evidence="1" id="KW-0862">Zinc</keyword>
<evidence type="ECO:0000313" key="3">
    <source>
        <dbReference type="Proteomes" id="UP000289738"/>
    </source>
</evidence>
<keyword evidence="1" id="KW-0539">Nucleus</keyword>
<dbReference type="PANTHER" id="PTHR31669">
    <property type="entry name" value="PROTEIN FAR1-RELATED SEQUENCE 10-RELATED"/>
    <property type="match status" value="1"/>
</dbReference>
<dbReference type="GO" id="GO:0006355">
    <property type="term" value="P:regulation of DNA-templated transcription"/>
    <property type="evidence" value="ECO:0007669"/>
    <property type="project" value="UniProtKB-UniRule"/>
</dbReference>
<dbReference type="Proteomes" id="UP000289738">
    <property type="component" value="Chromosome B06"/>
</dbReference>
<dbReference type="GO" id="GO:0005634">
    <property type="term" value="C:nucleus"/>
    <property type="evidence" value="ECO:0007669"/>
    <property type="project" value="UniProtKB-SubCell"/>
</dbReference>
<organism evidence="2 3">
    <name type="scientific">Arachis hypogaea</name>
    <name type="common">Peanut</name>
    <dbReference type="NCBI Taxonomy" id="3818"/>
    <lineage>
        <taxon>Eukaryota</taxon>
        <taxon>Viridiplantae</taxon>
        <taxon>Streptophyta</taxon>
        <taxon>Embryophyta</taxon>
        <taxon>Tracheophyta</taxon>
        <taxon>Spermatophyta</taxon>
        <taxon>Magnoliopsida</taxon>
        <taxon>eudicotyledons</taxon>
        <taxon>Gunneridae</taxon>
        <taxon>Pentapetalae</taxon>
        <taxon>rosids</taxon>
        <taxon>fabids</taxon>
        <taxon>Fabales</taxon>
        <taxon>Fabaceae</taxon>
        <taxon>Papilionoideae</taxon>
        <taxon>50 kb inversion clade</taxon>
        <taxon>dalbergioids sensu lato</taxon>
        <taxon>Dalbergieae</taxon>
        <taxon>Pterocarpus clade</taxon>
        <taxon>Arachis</taxon>
    </lineage>
</organism>
<dbReference type="InterPro" id="IPR031052">
    <property type="entry name" value="FHY3/FAR1"/>
</dbReference>
<comment type="caution">
    <text evidence="2">The sequence shown here is derived from an EMBL/GenBank/DDBJ whole genome shotgun (WGS) entry which is preliminary data.</text>
</comment>
<dbReference type="EMBL" id="SDMP01000016">
    <property type="protein sequence ID" value="RYR04628.1"/>
    <property type="molecule type" value="Genomic_DNA"/>
</dbReference>
<evidence type="ECO:0000313" key="2">
    <source>
        <dbReference type="EMBL" id="RYR04628.1"/>
    </source>
</evidence>
<dbReference type="AlphaFoldDB" id="A0A444YRS7"/>
<gene>
    <name evidence="2" type="ORF">Ahy_B06g084404</name>
</gene>
<keyword evidence="1" id="KW-0863">Zinc-finger</keyword>
<dbReference type="GO" id="GO:0008270">
    <property type="term" value="F:zinc ion binding"/>
    <property type="evidence" value="ECO:0007669"/>
    <property type="project" value="UniProtKB-UniRule"/>
</dbReference>
<sequence>MHTFIKGYLISKNNLQQFVMQYDNCLINKVQKEYELDVSTFNTIIPYATISLIEKQFQKKYTHEESEHDDKVFDFMYEVLFDSSTSGSKRMLCRHSLFGLGLERVKKLSEKSSHDPSHLEPVKKRYDEMCNQLYNIAEITA</sequence>
<keyword evidence="3" id="KW-1185">Reference proteome</keyword>
<reference evidence="2 3" key="1">
    <citation type="submission" date="2019-01" db="EMBL/GenBank/DDBJ databases">
        <title>Sequencing of cultivated peanut Arachis hypogaea provides insights into genome evolution and oil improvement.</title>
        <authorList>
            <person name="Chen X."/>
        </authorList>
    </citation>
    <scope>NUCLEOTIDE SEQUENCE [LARGE SCALE GENOMIC DNA]</scope>
    <source>
        <strain evidence="3">cv. Fuhuasheng</strain>
        <tissue evidence="2">Leaves</tissue>
    </source>
</reference>
<accession>A0A444YRS7</accession>
<comment type="subcellular location">
    <subcellularLocation>
        <location evidence="1">Nucleus</location>
    </subcellularLocation>
</comment>
<comment type="function">
    <text evidence="1">Putative transcription activator involved in regulating light control of development.</text>
</comment>
<name>A0A444YRS7_ARAHY</name>
<proteinExistence type="inferred from homology"/>
<keyword evidence="1" id="KW-0479">Metal-binding</keyword>
<evidence type="ECO:0000256" key="1">
    <source>
        <dbReference type="RuleBase" id="RU367018"/>
    </source>
</evidence>
<comment type="similarity">
    <text evidence="1">Belongs to the FHY3/FAR1 family.</text>
</comment>
<dbReference type="PANTHER" id="PTHR31669:SF283">
    <property type="entry name" value="PROTEIN FAR1-RELATED SEQUENCE"/>
    <property type="match status" value="1"/>
</dbReference>